<sequence>MHWKPGDQEGYVIADTMTCSDPCLFKLKEFPYRITPQDFEKIRNCLEDTNQKVPSEIKQGESK</sequence>
<dbReference type="AlphaFoldDB" id="A0A0F9JEE7"/>
<name>A0A0F9JEE7_9ZZZZ</name>
<evidence type="ECO:0000313" key="1">
    <source>
        <dbReference type="EMBL" id="KKM68174.1"/>
    </source>
</evidence>
<protein>
    <submittedName>
        <fullName evidence="1">Uncharacterized protein</fullName>
    </submittedName>
</protein>
<proteinExistence type="predicted"/>
<organism evidence="1">
    <name type="scientific">marine sediment metagenome</name>
    <dbReference type="NCBI Taxonomy" id="412755"/>
    <lineage>
        <taxon>unclassified sequences</taxon>
        <taxon>metagenomes</taxon>
        <taxon>ecological metagenomes</taxon>
    </lineage>
</organism>
<reference evidence="1" key="1">
    <citation type="journal article" date="2015" name="Nature">
        <title>Complex archaea that bridge the gap between prokaryotes and eukaryotes.</title>
        <authorList>
            <person name="Spang A."/>
            <person name="Saw J.H."/>
            <person name="Jorgensen S.L."/>
            <person name="Zaremba-Niedzwiedzka K."/>
            <person name="Martijn J."/>
            <person name="Lind A.E."/>
            <person name="van Eijk R."/>
            <person name="Schleper C."/>
            <person name="Guy L."/>
            <person name="Ettema T.J."/>
        </authorList>
    </citation>
    <scope>NUCLEOTIDE SEQUENCE</scope>
</reference>
<dbReference type="EMBL" id="LAZR01010214">
    <property type="protein sequence ID" value="KKM68174.1"/>
    <property type="molecule type" value="Genomic_DNA"/>
</dbReference>
<gene>
    <name evidence="1" type="ORF">LCGC14_1463480</name>
</gene>
<comment type="caution">
    <text evidence="1">The sequence shown here is derived from an EMBL/GenBank/DDBJ whole genome shotgun (WGS) entry which is preliminary data.</text>
</comment>
<accession>A0A0F9JEE7</accession>